<keyword evidence="6" id="KW-1185">Reference proteome</keyword>
<dbReference type="Pfam" id="PF00171">
    <property type="entry name" value="Aldedh"/>
    <property type="match status" value="1"/>
</dbReference>
<dbReference type="Gene3D" id="3.40.309.10">
    <property type="entry name" value="Aldehyde Dehydrogenase, Chain A, domain 2"/>
    <property type="match status" value="1"/>
</dbReference>
<dbReference type="InterPro" id="IPR015590">
    <property type="entry name" value="Aldehyde_DH_dom"/>
</dbReference>
<dbReference type="Gene3D" id="3.40.605.10">
    <property type="entry name" value="Aldehyde Dehydrogenase, Chain A, domain 1"/>
    <property type="match status" value="1"/>
</dbReference>
<dbReference type="AlphaFoldDB" id="A7RQD4"/>
<dbReference type="Proteomes" id="UP000001593">
    <property type="component" value="Unassembled WGS sequence"/>
</dbReference>
<dbReference type="SUPFAM" id="SSF53720">
    <property type="entry name" value="ALDH-like"/>
    <property type="match status" value="1"/>
</dbReference>
<dbReference type="InParanoid" id="A7RQD4"/>
<dbReference type="STRING" id="45351.A7RQD4"/>
<evidence type="ECO:0000256" key="2">
    <source>
        <dbReference type="ARBA" id="ARBA00023002"/>
    </source>
</evidence>
<dbReference type="FunFam" id="3.40.309.10:FF:000012">
    <property type="entry name" value="Betaine aldehyde dehydrogenase"/>
    <property type="match status" value="1"/>
</dbReference>
<dbReference type="PANTHER" id="PTHR43720">
    <property type="entry name" value="2-AMINOMUCONIC SEMIALDEHYDE DEHYDROGENASE"/>
    <property type="match status" value="1"/>
</dbReference>
<evidence type="ECO:0000259" key="4">
    <source>
        <dbReference type="Pfam" id="PF00171"/>
    </source>
</evidence>
<dbReference type="PhylomeDB" id="A7RQD4"/>
<organism evidence="5 6">
    <name type="scientific">Nematostella vectensis</name>
    <name type="common">Starlet sea anemone</name>
    <dbReference type="NCBI Taxonomy" id="45351"/>
    <lineage>
        <taxon>Eukaryota</taxon>
        <taxon>Metazoa</taxon>
        <taxon>Cnidaria</taxon>
        <taxon>Anthozoa</taxon>
        <taxon>Hexacorallia</taxon>
        <taxon>Actiniaria</taxon>
        <taxon>Edwardsiidae</taxon>
        <taxon>Nematostella</taxon>
    </lineage>
</organism>
<accession>A7RQD4</accession>
<evidence type="ECO:0000313" key="6">
    <source>
        <dbReference type="Proteomes" id="UP000001593"/>
    </source>
</evidence>
<dbReference type="eggNOG" id="KOG2450">
    <property type="taxonomic scope" value="Eukaryota"/>
</dbReference>
<name>A7RQD4_NEMVE</name>
<comment type="similarity">
    <text evidence="1">Belongs to the aldehyde dehydrogenase family.</text>
</comment>
<sequence>MIVLQNFINGEFLSCDRYIDSYDPSRGEVYCKVPDSGKEHVDLAVAAANAAFKSWSVSSPAYRAERLRKLADLIEDRLEEFAQAESRDQGKTVNFARNVDIPRCCLNLRMFASAIMVGSNSRANFLESQAVVNYSLRSPKGVAGLISPWNLPLYLLSFKIAPAVASGCTVVCKPSEMTSVTAWMMAELINDAGFPPGVINIVFGTGSRTGSAIVQHPDVHLISFTGSTTIGELITKMSAPFCKKLSLEACDSLGGKNPSLVFEDADLAKWIPLMLSSFANQGEICLCTSRIFVQRSIYDNFLDMFVQETRKLIVGPPTENSSFMGALISKDHLEKVKGYIRIAKEDGGTVLCGESKDPPPDLPKEYKNGYFMRPTVITDVKDSSRCMQEEIFGPVTCVVPFDTEDEVIERANGVKYGLSACVWTENLSRAHRVSHRLQAGTVWCNCWLVRDLNMPFGGTKMSGVGREGTHESLEFFTESKTICIKM</sequence>
<dbReference type="CDD" id="cd07093">
    <property type="entry name" value="ALDH_F8_HMSADH"/>
    <property type="match status" value="1"/>
</dbReference>
<reference evidence="5 6" key="1">
    <citation type="journal article" date="2007" name="Science">
        <title>Sea anemone genome reveals ancestral eumetazoan gene repertoire and genomic organization.</title>
        <authorList>
            <person name="Putnam N.H."/>
            <person name="Srivastava M."/>
            <person name="Hellsten U."/>
            <person name="Dirks B."/>
            <person name="Chapman J."/>
            <person name="Salamov A."/>
            <person name="Terry A."/>
            <person name="Shapiro H."/>
            <person name="Lindquist E."/>
            <person name="Kapitonov V.V."/>
            <person name="Jurka J."/>
            <person name="Genikhovich G."/>
            <person name="Grigoriev I.V."/>
            <person name="Lucas S.M."/>
            <person name="Steele R.E."/>
            <person name="Finnerty J.R."/>
            <person name="Technau U."/>
            <person name="Martindale M.Q."/>
            <person name="Rokhsar D.S."/>
        </authorList>
    </citation>
    <scope>NUCLEOTIDE SEQUENCE [LARGE SCALE GENOMIC DNA]</scope>
    <source>
        <strain evidence="6">CH2 X CH6</strain>
    </source>
</reference>
<dbReference type="PANTHER" id="PTHR43720:SF2">
    <property type="entry name" value="2-AMINOMUCONIC SEMIALDEHYDE DEHYDROGENASE"/>
    <property type="match status" value="1"/>
</dbReference>
<keyword evidence="3" id="KW-0520">NAD</keyword>
<dbReference type="InterPro" id="IPR016163">
    <property type="entry name" value="Ald_DH_C"/>
</dbReference>
<evidence type="ECO:0000256" key="3">
    <source>
        <dbReference type="ARBA" id="ARBA00023027"/>
    </source>
</evidence>
<proteinExistence type="inferred from homology"/>
<dbReference type="PROSITE" id="PS00070">
    <property type="entry name" value="ALDEHYDE_DEHYDR_CYS"/>
    <property type="match status" value="1"/>
</dbReference>
<evidence type="ECO:0000256" key="1">
    <source>
        <dbReference type="ARBA" id="ARBA00009986"/>
    </source>
</evidence>
<evidence type="ECO:0000313" key="5">
    <source>
        <dbReference type="EMBL" id="EDO46344.1"/>
    </source>
</evidence>
<feature type="domain" description="Aldehyde dehydrogenase" evidence="4">
    <location>
        <begin position="17"/>
        <end position="482"/>
    </location>
</feature>
<protein>
    <recommendedName>
        <fullName evidence="4">Aldehyde dehydrogenase domain-containing protein</fullName>
    </recommendedName>
</protein>
<dbReference type="GO" id="GO:0016620">
    <property type="term" value="F:oxidoreductase activity, acting on the aldehyde or oxo group of donors, NAD or NADP as acceptor"/>
    <property type="evidence" value="ECO:0000318"/>
    <property type="project" value="GO_Central"/>
</dbReference>
<dbReference type="InterPro" id="IPR016161">
    <property type="entry name" value="Ald_DH/histidinol_DH"/>
</dbReference>
<dbReference type="EMBL" id="DS469528">
    <property type="protein sequence ID" value="EDO46344.1"/>
    <property type="molecule type" value="Genomic_DNA"/>
</dbReference>
<dbReference type="OMA" id="PMPIAAW"/>
<keyword evidence="2" id="KW-0560">Oxidoreductase</keyword>
<dbReference type="InterPro" id="IPR016162">
    <property type="entry name" value="Ald_DH_N"/>
</dbReference>
<dbReference type="FunFam" id="3.40.605.10:FF:000001">
    <property type="entry name" value="Aldehyde dehydrogenase 1"/>
    <property type="match status" value="1"/>
</dbReference>
<gene>
    <name evidence="5" type="ORF">NEMVEDRAFT_v1g89632</name>
</gene>
<dbReference type="InterPro" id="IPR016160">
    <property type="entry name" value="Ald_DH_CS_CYS"/>
</dbReference>
<dbReference type="HOGENOM" id="CLU_005391_0_0_1"/>